<sequence>MAGCRGNFENRCRKVLTMESGVFALILAAGTSSRMGTPKQLLDWGEMPLLEQIIRKTLTLPFPEVVAVIGHRAKEIRRLIRIEDDRFRWVVNRDYAAGQSTSLLCGLAIGEGRYHSAMVFLGDQPLVAVETIRRIFESGLKQLRTLREPEPFVVRPCFRGIPGHPVFLGNIRSMNLEELKGDRGAKEVLRTLRHRTILSVEDPGVILDIDTPQAYESARRLAFRPRDSSSNMIRERHGDRLGTE</sequence>
<proteinExistence type="predicted"/>
<name>A0ABT8IN28_9BACL</name>
<organism evidence="2 3">
    <name type="scientific">Polycladomyces subterraneus</name>
    <dbReference type="NCBI Taxonomy" id="1016997"/>
    <lineage>
        <taxon>Bacteria</taxon>
        <taxon>Bacillati</taxon>
        <taxon>Bacillota</taxon>
        <taxon>Bacilli</taxon>
        <taxon>Bacillales</taxon>
        <taxon>Thermoactinomycetaceae</taxon>
        <taxon>Polycladomyces</taxon>
    </lineage>
</organism>
<dbReference type="RefSeq" id="WP_301238864.1">
    <property type="nucleotide sequence ID" value="NZ_JANRHH010000036.1"/>
</dbReference>
<protein>
    <submittedName>
        <fullName evidence="2">Nucleotidyltransferase family protein</fullName>
    </submittedName>
</protein>
<evidence type="ECO:0000313" key="2">
    <source>
        <dbReference type="EMBL" id="MDN4594186.1"/>
    </source>
</evidence>
<dbReference type="Proteomes" id="UP001174196">
    <property type="component" value="Unassembled WGS sequence"/>
</dbReference>
<comment type="caution">
    <text evidence="2">The sequence shown here is derived from an EMBL/GenBank/DDBJ whole genome shotgun (WGS) entry which is preliminary data.</text>
</comment>
<feature type="domain" description="MobA-like NTP transferase" evidence="1">
    <location>
        <begin position="24"/>
        <end position="192"/>
    </location>
</feature>
<dbReference type="CDD" id="cd04182">
    <property type="entry name" value="GT_2_like_f"/>
    <property type="match status" value="1"/>
</dbReference>
<gene>
    <name evidence="2" type="ORF">NWF35_09755</name>
</gene>
<keyword evidence="3" id="KW-1185">Reference proteome</keyword>
<reference evidence="2" key="1">
    <citation type="submission" date="2022-08" db="EMBL/GenBank/DDBJ databases">
        <title>Polycladomyces zharkentsis sp. nov., a novel thermophilic CMC and starch-degrading bacterium isolated from a geothermal spring in Kazakhstan.</title>
        <authorList>
            <person name="Mashzhan A."/>
            <person name="Kistaubaeva A."/>
            <person name="Javier-Lopez R."/>
            <person name="Birkeland N.-K."/>
        </authorList>
    </citation>
    <scope>NUCLEOTIDE SEQUENCE</scope>
    <source>
        <strain evidence="2">KSR 13</strain>
    </source>
</reference>
<dbReference type="PANTHER" id="PTHR43777">
    <property type="entry name" value="MOLYBDENUM COFACTOR CYTIDYLYLTRANSFERASE"/>
    <property type="match status" value="1"/>
</dbReference>
<dbReference type="PANTHER" id="PTHR43777:SF1">
    <property type="entry name" value="MOLYBDENUM COFACTOR CYTIDYLYLTRANSFERASE"/>
    <property type="match status" value="1"/>
</dbReference>
<evidence type="ECO:0000313" key="3">
    <source>
        <dbReference type="Proteomes" id="UP001174196"/>
    </source>
</evidence>
<evidence type="ECO:0000259" key="1">
    <source>
        <dbReference type="Pfam" id="PF12804"/>
    </source>
</evidence>
<accession>A0ABT8IN28</accession>
<dbReference type="InterPro" id="IPR025877">
    <property type="entry name" value="MobA-like_NTP_Trfase"/>
</dbReference>
<dbReference type="SUPFAM" id="SSF53448">
    <property type="entry name" value="Nucleotide-diphospho-sugar transferases"/>
    <property type="match status" value="1"/>
</dbReference>
<dbReference type="InterPro" id="IPR029044">
    <property type="entry name" value="Nucleotide-diphossugar_trans"/>
</dbReference>
<dbReference type="EMBL" id="JANRHH010000036">
    <property type="protein sequence ID" value="MDN4594186.1"/>
    <property type="molecule type" value="Genomic_DNA"/>
</dbReference>
<dbReference type="Gene3D" id="3.90.550.10">
    <property type="entry name" value="Spore Coat Polysaccharide Biosynthesis Protein SpsA, Chain A"/>
    <property type="match status" value="1"/>
</dbReference>
<dbReference type="Pfam" id="PF12804">
    <property type="entry name" value="NTP_transf_3"/>
    <property type="match status" value="1"/>
</dbReference>